<comment type="caution">
    <text evidence="1">The sequence shown here is derived from an EMBL/GenBank/DDBJ whole genome shotgun (WGS) entry which is preliminary data.</text>
</comment>
<evidence type="ECO:0000313" key="2">
    <source>
        <dbReference type="Proteomes" id="UP000827872"/>
    </source>
</evidence>
<name>A0ACB8FD28_9SAUR</name>
<gene>
    <name evidence="1" type="ORF">K3G42_014784</name>
</gene>
<sequence length="134" mass="14869">MKCQELAEKSTDEKGRNDDKNMLKNTTTTADLGQHASPLLKVFPRLSAAVTFQVGDCYRRLTAIERLEGATSIVSCKCVMMGHTFSCDVFLMASIHHTLQNGVHQSWIVSEKECLWLVKRRSASGPQNGLDIGQ</sequence>
<proteinExistence type="predicted"/>
<reference evidence="1" key="1">
    <citation type="submission" date="2021-08" db="EMBL/GenBank/DDBJ databases">
        <title>The first chromosome-level gecko genome reveals the dynamic sex chromosomes of Neotropical dwarf geckos (Sphaerodactylidae: Sphaerodactylus).</title>
        <authorList>
            <person name="Pinto B.J."/>
            <person name="Keating S.E."/>
            <person name="Gamble T."/>
        </authorList>
    </citation>
    <scope>NUCLEOTIDE SEQUENCE</scope>
    <source>
        <strain evidence="1">TG3544</strain>
    </source>
</reference>
<accession>A0ACB8FD28</accession>
<organism evidence="1 2">
    <name type="scientific">Sphaerodactylus townsendi</name>
    <dbReference type="NCBI Taxonomy" id="933632"/>
    <lineage>
        <taxon>Eukaryota</taxon>
        <taxon>Metazoa</taxon>
        <taxon>Chordata</taxon>
        <taxon>Craniata</taxon>
        <taxon>Vertebrata</taxon>
        <taxon>Euteleostomi</taxon>
        <taxon>Lepidosauria</taxon>
        <taxon>Squamata</taxon>
        <taxon>Bifurcata</taxon>
        <taxon>Gekkota</taxon>
        <taxon>Sphaerodactylidae</taxon>
        <taxon>Sphaerodactylus</taxon>
    </lineage>
</organism>
<protein>
    <submittedName>
        <fullName evidence="1">Uncharacterized protein</fullName>
    </submittedName>
</protein>
<dbReference type="Proteomes" id="UP000827872">
    <property type="component" value="Linkage Group LG09"/>
</dbReference>
<dbReference type="EMBL" id="CM037622">
    <property type="protein sequence ID" value="KAH8003196.1"/>
    <property type="molecule type" value="Genomic_DNA"/>
</dbReference>
<keyword evidence="2" id="KW-1185">Reference proteome</keyword>
<evidence type="ECO:0000313" key="1">
    <source>
        <dbReference type="EMBL" id="KAH8003196.1"/>
    </source>
</evidence>